<comment type="caution">
    <text evidence="2">The sequence shown here is derived from an EMBL/GenBank/DDBJ whole genome shotgun (WGS) entry which is preliminary data.</text>
</comment>
<feature type="domain" description="Bacterial bifunctional deaminase-reductase C-terminal" evidence="1">
    <location>
        <begin position="8"/>
        <end position="169"/>
    </location>
</feature>
<gene>
    <name evidence="2" type="ORF">GCM10009559_43320</name>
</gene>
<organism evidence="2 3">
    <name type="scientific">Pseudonocardia zijingensis</name>
    <dbReference type="NCBI Taxonomy" id="153376"/>
    <lineage>
        <taxon>Bacteria</taxon>
        <taxon>Bacillati</taxon>
        <taxon>Actinomycetota</taxon>
        <taxon>Actinomycetes</taxon>
        <taxon>Pseudonocardiales</taxon>
        <taxon>Pseudonocardiaceae</taxon>
        <taxon>Pseudonocardia</taxon>
    </lineage>
</organism>
<keyword evidence="3" id="KW-1185">Reference proteome</keyword>
<dbReference type="SUPFAM" id="SSF53597">
    <property type="entry name" value="Dihydrofolate reductase-like"/>
    <property type="match status" value="1"/>
</dbReference>
<name>A0ABP4B7G9_9PSEU</name>
<dbReference type="InterPro" id="IPR024072">
    <property type="entry name" value="DHFR-like_dom_sf"/>
</dbReference>
<dbReference type="PANTHER" id="PTHR38011:SF2">
    <property type="entry name" value="BIFUNCTIONAL DEAMINASE-REDUCTASE DOMAIN PROTEIN"/>
    <property type="match status" value="1"/>
</dbReference>
<reference evidence="3" key="1">
    <citation type="journal article" date="2019" name="Int. J. Syst. Evol. Microbiol.">
        <title>The Global Catalogue of Microorganisms (GCM) 10K type strain sequencing project: providing services to taxonomists for standard genome sequencing and annotation.</title>
        <authorList>
            <consortium name="The Broad Institute Genomics Platform"/>
            <consortium name="The Broad Institute Genome Sequencing Center for Infectious Disease"/>
            <person name="Wu L."/>
            <person name="Ma J."/>
        </authorList>
    </citation>
    <scope>NUCLEOTIDE SEQUENCE [LARGE SCALE GENOMIC DNA]</scope>
    <source>
        <strain evidence="3">JCM 11117</strain>
    </source>
</reference>
<dbReference type="Gene3D" id="3.40.430.10">
    <property type="entry name" value="Dihydrofolate Reductase, subunit A"/>
    <property type="match status" value="1"/>
</dbReference>
<dbReference type="EMBL" id="BAAAHP010000117">
    <property type="protein sequence ID" value="GAA0945242.1"/>
    <property type="molecule type" value="Genomic_DNA"/>
</dbReference>
<sequence>MGSIKSGLFISLDGVIEAPDTWHFDYFNDEMGAAVGALMEGDAMLLGRTTYEGFAEYWPTADPDDPFTQQMNGARKYVVSTTLTEATWENSTVVSGDVKAELTRLKQDAHLGVTGSAVLVKWLLEQGLLDELHLFVHPVVIGKGQKLFDDGAKVPLTLLSSTTFTTGVVHLVYGPA</sequence>
<protein>
    <submittedName>
        <fullName evidence="2">Dihydrofolate reductase family protein</fullName>
    </submittedName>
</protein>
<evidence type="ECO:0000313" key="3">
    <source>
        <dbReference type="Proteomes" id="UP001499967"/>
    </source>
</evidence>
<dbReference type="InterPro" id="IPR050765">
    <property type="entry name" value="Riboflavin_Biosynth_HTPR"/>
</dbReference>
<dbReference type="PANTHER" id="PTHR38011">
    <property type="entry name" value="DIHYDROFOLATE REDUCTASE FAMILY PROTEIN (AFU_ORTHOLOGUE AFUA_8G06820)"/>
    <property type="match status" value="1"/>
</dbReference>
<dbReference type="InterPro" id="IPR002734">
    <property type="entry name" value="RibDG_C"/>
</dbReference>
<dbReference type="Pfam" id="PF01872">
    <property type="entry name" value="RibD_C"/>
    <property type="match status" value="1"/>
</dbReference>
<dbReference type="Proteomes" id="UP001499967">
    <property type="component" value="Unassembled WGS sequence"/>
</dbReference>
<dbReference type="RefSeq" id="WP_343943305.1">
    <property type="nucleotide sequence ID" value="NZ_BAAAHP010000117.1"/>
</dbReference>
<evidence type="ECO:0000259" key="1">
    <source>
        <dbReference type="Pfam" id="PF01872"/>
    </source>
</evidence>
<evidence type="ECO:0000313" key="2">
    <source>
        <dbReference type="EMBL" id="GAA0945242.1"/>
    </source>
</evidence>
<proteinExistence type="predicted"/>
<accession>A0ABP4B7G9</accession>